<reference evidence="1 2" key="1">
    <citation type="submission" date="2020-01" db="EMBL/GenBank/DDBJ databases">
        <title>Dynamics of blaIMP-6 dissemination in carbapenem resistant Enterobacteriacea isolated from regional surveillance in Osaka, Japan.</title>
        <authorList>
            <person name="Abe R."/>
            <person name="Akeda Y."/>
            <person name="Sugawara Y."/>
            <person name="Yamamoto N."/>
            <person name="Tomono K."/>
            <person name="Takeuchi D."/>
            <person name="Kawahara R."/>
            <person name="Hamada S."/>
        </authorList>
    </citation>
    <scope>NUCLEOTIDE SEQUENCE [LARGE SCALE GENOMIC DNA]</scope>
    <source>
        <strain evidence="1 2">E300</strain>
    </source>
</reference>
<protein>
    <submittedName>
        <fullName evidence="1">Uncharacterized protein</fullName>
    </submittedName>
</protein>
<dbReference type="EMBL" id="AP022360">
    <property type="protein sequence ID" value="BBU80064.1"/>
    <property type="molecule type" value="Genomic_DNA"/>
</dbReference>
<dbReference type="AlphaFoldDB" id="A0A8S0FJB2"/>
<gene>
    <name evidence="1" type="ORF">EIMP300_14640</name>
</gene>
<organism evidence="1 2">
    <name type="scientific">Escherichia coli</name>
    <dbReference type="NCBI Taxonomy" id="562"/>
    <lineage>
        <taxon>Bacteria</taxon>
        <taxon>Pseudomonadati</taxon>
        <taxon>Pseudomonadota</taxon>
        <taxon>Gammaproteobacteria</taxon>
        <taxon>Enterobacterales</taxon>
        <taxon>Enterobacteriaceae</taxon>
        <taxon>Escherichia</taxon>
    </lineage>
</organism>
<evidence type="ECO:0000313" key="2">
    <source>
        <dbReference type="Proteomes" id="UP000467488"/>
    </source>
</evidence>
<name>A0A8S0FJB2_ECOLX</name>
<evidence type="ECO:0000313" key="1">
    <source>
        <dbReference type="EMBL" id="BBU80064.1"/>
    </source>
</evidence>
<proteinExistence type="predicted"/>
<sequence>MVVPISITIAALLSGINRAPRHSENAIQHQGNNRHQSNGDEIAVEDFQQPEAERVTAIKETGNLAAGAFGKV</sequence>
<dbReference type="Proteomes" id="UP000467488">
    <property type="component" value="Chromosome"/>
</dbReference>
<accession>A0A8S0FJB2</accession>